<dbReference type="PANTHER" id="PTHR10434">
    <property type="entry name" value="1-ACYL-SN-GLYCEROL-3-PHOSPHATE ACYLTRANSFERASE"/>
    <property type="match status" value="1"/>
</dbReference>
<dbReference type="CDD" id="cd07989">
    <property type="entry name" value="LPLAT_AGPAT-like"/>
    <property type="match status" value="1"/>
</dbReference>
<dbReference type="RefSeq" id="WP_245868524.1">
    <property type="nucleotide sequence ID" value="NZ_FZOR01000012.1"/>
</dbReference>
<evidence type="ECO:0000256" key="2">
    <source>
        <dbReference type="ARBA" id="ARBA00023315"/>
    </source>
</evidence>
<gene>
    <name evidence="4" type="ORF">SAMN05443665_1012134</name>
</gene>
<protein>
    <submittedName>
        <fullName evidence="4">1-acyl-sn-glycerol-3-phosphate acyltransferase</fullName>
    </submittedName>
</protein>
<evidence type="ECO:0000256" key="1">
    <source>
        <dbReference type="ARBA" id="ARBA00022679"/>
    </source>
</evidence>
<dbReference type="AlphaFoldDB" id="A0A239IHU9"/>
<keyword evidence="1 4" id="KW-0808">Transferase</keyword>
<reference evidence="4 5" key="1">
    <citation type="submission" date="2017-06" db="EMBL/GenBank/DDBJ databases">
        <authorList>
            <person name="Kim H.J."/>
            <person name="Triplett B.A."/>
        </authorList>
    </citation>
    <scope>NUCLEOTIDE SEQUENCE [LARGE SCALE GENOMIC DNA]</scope>
    <source>
        <strain evidence="4 5">DSM 44715</strain>
    </source>
</reference>
<name>A0A239IHU9_9ACTN</name>
<dbReference type="GO" id="GO:0006654">
    <property type="term" value="P:phosphatidic acid biosynthetic process"/>
    <property type="evidence" value="ECO:0007669"/>
    <property type="project" value="TreeGrafter"/>
</dbReference>
<keyword evidence="5" id="KW-1185">Reference proteome</keyword>
<dbReference type="Proteomes" id="UP000198318">
    <property type="component" value="Unassembled WGS sequence"/>
</dbReference>
<dbReference type="GO" id="GO:0003841">
    <property type="term" value="F:1-acylglycerol-3-phosphate O-acyltransferase activity"/>
    <property type="evidence" value="ECO:0007669"/>
    <property type="project" value="TreeGrafter"/>
</dbReference>
<evidence type="ECO:0000259" key="3">
    <source>
        <dbReference type="SMART" id="SM00563"/>
    </source>
</evidence>
<proteinExistence type="predicted"/>
<organism evidence="4 5">
    <name type="scientific">Actinomadura meyerae</name>
    <dbReference type="NCBI Taxonomy" id="240840"/>
    <lineage>
        <taxon>Bacteria</taxon>
        <taxon>Bacillati</taxon>
        <taxon>Actinomycetota</taxon>
        <taxon>Actinomycetes</taxon>
        <taxon>Streptosporangiales</taxon>
        <taxon>Thermomonosporaceae</taxon>
        <taxon>Actinomadura</taxon>
    </lineage>
</organism>
<dbReference type="GO" id="GO:0005886">
    <property type="term" value="C:plasma membrane"/>
    <property type="evidence" value="ECO:0007669"/>
    <property type="project" value="TreeGrafter"/>
</dbReference>
<evidence type="ECO:0000313" key="4">
    <source>
        <dbReference type="EMBL" id="SNS92992.1"/>
    </source>
</evidence>
<feature type="domain" description="Phospholipid/glycerol acyltransferase" evidence="3">
    <location>
        <begin position="34"/>
        <end position="153"/>
    </location>
</feature>
<dbReference type="SUPFAM" id="SSF69593">
    <property type="entry name" value="Glycerol-3-phosphate (1)-acyltransferase"/>
    <property type="match status" value="1"/>
</dbReference>
<keyword evidence="2 4" id="KW-0012">Acyltransferase</keyword>
<dbReference type="Pfam" id="PF01553">
    <property type="entry name" value="Acyltransferase"/>
    <property type="match status" value="1"/>
</dbReference>
<dbReference type="InterPro" id="IPR002123">
    <property type="entry name" value="Plipid/glycerol_acylTrfase"/>
</dbReference>
<sequence length="223" mass="24313">MFYGLASHTAGPLLRLLLRPRVEGRANIPAEGRVILACNHLSFVDTFVLSPVVSRRVAYLAKAEYFEVPGLGGRLLRWALLALGNVPIRRGPTRAALRALERAGALLEAEGAVAIFPEGSRSPDGRLYRGRTGVAWLALATGAQVVPVAIEGAERIIPLGTWRPRLGTRPRIRFGEPMDFSRYAGADLPPGRLRRVVTDEIMNAVRKLSGQEYAGVYNPRADP</sequence>
<evidence type="ECO:0000313" key="5">
    <source>
        <dbReference type="Proteomes" id="UP000198318"/>
    </source>
</evidence>
<dbReference type="SMART" id="SM00563">
    <property type="entry name" value="PlsC"/>
    <property type="match status" value="1"/>
</dbReference>
<accession>A0A239IHU9</accession>
<dbReference type="EMBL" id="FZOR01000012">
    <property type="protein sequence ID" value="SNS92992.1"/>
    <property type="molecule type" value="Genomic_DNA"/>
</dbReference>
<dbReference type="PANTHER" id="PTHR10434:SF11">
    <property type="entry name" value="1-ACYL-SN-GLYCEROL-3-PHOSPHATE ACYLTRANSFERASE"/>
    <property type="match status" value="1"/>
</dbReference>